<keyword evidence="2" id="KW-1133">Transmembrane helix</keyword>
<sequence>MVVMSLNAPLAYLVAKLTTGASGMKAMAHMNTHADKVRESAPGRAWMVWLDMLVNAVMEAVLAVLWARVLPRYAAAVDGSTLPMASRRVTCYHLAVALYVMLLLSLSFRTVEVVRALLGGACRRGGDGASGASGASDGKPDSAGRRQMAMADAAAFRYAQCAGGVESGAPGAAGSAAGLPRAFISSGPRVPATEHTPLRSGPCSDEV</sequence>
<evidence type="ECO:0000313" key="4">
    <source>
        <dbReference type="Proteomes" id="UP000650467"/>
    </source>
</evidence>
<proteinExistence type="predicted"/>
<keyword evidence="2" id="KW-0472">Membrane</keyword>
<dbReference type="EMBL" id="JAEHOC010000003">
    <property type="protein sequence ID" value="KAG2443364.1"/>
    <property type="molecule type" value="Genomic_DNA"/>
</dbReference>
<dbReference type="AlphaFoldDB" id="A0A835TDD8"/>
<reference evidence="3" key="1">
    <citation type="journal article" date="2020" name="bioRxiv">
        <title>Comparative genomics of Chlamydomonas.</title>
        <authorList>
            <person name="Craig R.J."/>
            <person name="Hasan A.R."/>
            <person name="Ness R.W."/>
            <person name="Keightley P.D."/>
        </authorList>
    </citation>
    <scope>NUCLEOTIDE SEQUENCE</scope>
    <source>
        <strain evidence="3">SAG 7.73</strain>
    </source>
</reference>
<dbReference type="OrthoDB" id="541413at2759"/>
<evidence type="ECO:0000313" key="3">
    <source>
        <dbReference type="EMBL" id="KAG2443364.1"/>
    </source>
</evidence>
<feature type="transmembrane region" description="Helical" evidence="2">
    <location>
        <begin position="89"/>
        <end position="108"/>
    </location>
</feature>
<evidence type="ECO:0000256" key="2">
    <source>
        <dbReference type="SAM" id="Phobius"/>
    </source>
</evidence>
<protein>
    <submittedName>
        <fullName evidence="3">Uncharacterized protein</fullName>
    </submittedName>
</protein>
<name>A0A835TDD8_CHLIN</name>
<organism evidence="3 4">
    <name type="scientific">Chlamydomonas incerta</name>
    <dbReference type="NCBI Taxonomy" id="51695"/>
    <lineage>
        <taxon>Eukaryota</taxon>
        <taxon>Viridiplantae</taxon>
        <taxon>Chlorophyta</taxon>
        <taxon>core chlorophytes</taxon>
        <taxon>Chlorophyceae</taxon>
        <taxon>CS clade</taxon>
        <taxon>Chlamydomonadales</taxon>
        <taxon>Chlamydomonadaceae</taxon>
        <taxon>Chlamydomonas</taxon>
    </lineage>
</organism>
<accession>A0A835TDD8</accession>
<keyword evidence="2" id="KW-0812">Transmembrane</keyword>
<keyword evidence="4" id="KW-1185">Reference proteome</keyword>
<feature type="region of interest" description="Disordered" evidence="1">
    <location>
        <begin position="186"/>
        <end position="207"/>
    </location>
</feature>
<feature type="transmembrane region" description="Helical" evidence="2">
    <location>
        <begin position="46"/>
        <end position="69"/>
    </location>
</feature>
<evidence type="ECO:0000256" key="1">
    <source>
        <dbReference type="SAM" id="MobiDB-lite"/>
    </source>
</evidence>
<feature type="region of interest" description="Disordered" evidence="1">
    <location>
        <begin position="125"/>
        <end position="144"/>
    </location>
</feature>
<dbReference type="Proteomes" id="UP000650467">
    <property type="component" value="Unassembled WGS sequence"/>
</dbReference>
<gene>
    <name evidence="3" type="ORF">HXX76_001725</name>
</gene>
<comment type="caution">
    <text evidence="3">The sequence shown here is derived from an EMBL/GenBank/DDBJ whole genome shotgun (WGS) entry which is preliminary data.</text>
</comment>